<feature type="transmembrane region" description="Helical" evidence="2">
    <location>
        <begin position="35"/>
        <end position="53"/>
    </location>
</feature>
<comment type="caution">
    <text evidence="3">The sequence shown here is derived from an EMBL/GenBank/DDBJ whole genome shotgun (WGS) entry which is preliminary data.</text>
</comment>
<dbReference type="AlphaFoldDB" id="A0AAP0LY89"/>
<evidence type="ECO:0000313" key="3">
    <source>
        <dbReference type="EMBL" id="KAK9192565.1"/>
    </source>
</evidence>
<gene>
    <name evidence="3" type="ORF">WN944_003258</name>
</gene>
<reference evidence="3 4" key="1">
    <citation type="submission" date="2024-05" db="EMBL/GenBank/DDBJ databases">
        <title>Haplotype-resolved chromosome-level genome assembly of Huyou (Citrus changshanensis).</title>
        <authorList>
            <person name="Miao C."/>
            <person name="Chen W."/>
            <person name="Wu Y."/>
            <person name="Wang L."/>
            <person name="Zhao S."/>
            <person name="Grierson D."/>
            <person name="Xu C."/>
            <person name="Chen K."/>
        </authorList>
    </citation>
    <scope>NUCLEOTIDE SEQUENCE [LARGE SCALE GENOMIC DNA]</scope>
    <source>
        <strain evidence="3">01-14</strain>
        <tissue evidence="3">Leaf</tissue>
    </source>
</reference>
<evidence type="ECO:0000256" key="1">
    <source>
        <dbReference type="SAM" id="MobiDB-lite"/>
    </source>
</evidence>
<dbReference type="Proteomes" id="UP001428341">
    <property type="component" value="Unassembled WGS sequence"/>
</dbReference>
<protein>
    <recommendedName>
        <fullName evidence="5">Transmembrane protein</fullName>
    </recommendedName>
</protein>
<feature type="compositionally biased region" description="Basic and acidic residues" evidence="1">
    <location>
        <begin position="83"/>
        <end position="119"/>
    </location>
</feature>
<keyword evidence="2" id="KW-0812">Transmembrane</keyword>
<name>A0AAP0LY89_9ROSI</name>
<feature type="region of interest" description="Disordered" evidence="1">
    <location>
        <begin position="79"/>
        <end position="119"/>
    </location>
</feature>
<dbReference type="EMBL" id="JBCGBO010000006">
    <property type="protein sequence ID" value="KAK9192565.1"/>
    <property type="molecule type" value="Genomic_DNA"/>
</dbReference>
<proteinExistence type="predicted"/>
<accession>A0AAP0LY89</accession>
<keyword evidence="2" id="KW-1133">Transmembrane helix</keyword>
<keyword evidence="2" id="KW-0472">Membrane</keyword>
<feature type="transmembrane region" description="Helical" evidence="2">
    <location>
        <begin position="134"/>
        <end position="155"/>
    </location>
</feature>
<evidence type="ECO:0008006" key="5">
    <source>
        <dbReference type="Google" id="ProtNLM"/>
    </source>
</evidence>
<evidence type="ECO:0000256" key="2">
    <source>
        <dbReference type="SAM" id="Phobius"/>
    </source>
</evidence>
<sequence length="167" mass="19206">MDDVALAPGNPAARAKNTVRLSDTPMMMSRTISPAVKCFFLVLVNKGLLLWLHSNELKRVRERSYGCCAAREDRTGTISGVETGERDPNCLVREKGGRRERPELSRKEERRTERERSELSHEEKWRKKGDFCTAWIFLGFLQTQALIYYICGFSLKNQKPKIRAKLS</sequence>
<evidence type="ECO:0000313" key="4">
    <source>
        <dbReference type="Proteomes" id="UP001428341"/>
    </source>
</evidence>
<keyword evidence="4" id="KW-1185">Reference proteome</keyword>
<organism evidence="3 4">
    <name type="scientific">Citrus x changshan-huyou</name>
    <dbReference type="NCBI Taxonomy" id="2935761"/>
    <lineage>
        <taxon>Eukaryota</taxon>
        <taxon>Viridiplantae</taxon>
        <taxon>Streptophyta</taxon>
        <taxon>Embryophyta</taxon>
        <taxon>Tracheophyta</taxon>
        <taxon>Spermatophyta</taxon>
        <taxon>Magnoliopsida</taxon>
        <taxon>eudicotyledons</taxon>
        <taxon>Gunneridae</taxon>
        <taxon>Pentapetalae</taxon>
        <taxon>rosids</taxon>
        <taxon>malvids</taxon>
        <taxon>Sapindales</taxon>
        <taxon>Rutaceae</taxon>
        <taxon>Aurantioideae</taxon>
        <taxon>Citrus</taxon>
    </lineage>
</organism>